<dbReference type="EMBL" id="QXFX01002437">
    <property type="protein sequence ID" value="KAE9077040.1"/>
    <property type="molecule type" value="Genomic_DNA"/>
</dbReference>
<evidence type="ECO:0000313" key="5">
    <source>
        <dbReference type="Proteomes" id="UP000488956"/>
    </source>
</evidence>
<dbReference type="EMBL" id="QXGE01002262">
    <property type="protein sequence ID" value="KAE9283408.1"/>
    <property type="molecule type" value="Genomic_DNA"/>
</dbReference>
<keyword evidence="1" id="KW-1133">Transmembrane helix</keyword>
<accession>A0A6A4C0N6</accession>
<keyword evidence="1" id="KW-0812">Transmembrane</keyword>
<keyword evidence="1" id="KW-0472">Membrane</keyword>
<evidence type="ECO:0000313" key="3">
    <source>
        <dbReference type="EMBL" id="KAE9283408.1"/>
    </source>
</evidence>
<dbReference type="AlphaFoldDB" id="A0A6A4C0N6"/>
<reference evidence="3 4" key="1">
    <citation type="submission" date="2018-08" db="EMBL/GenBank/DDBJ databases">
        <title>Genomic investigation of the strawberry pathogen Phytophthora fragariae indicates pathogenicity is determined by transcriptional variation in three key races.</title>
        <authorList>
            <person name="Adams T.M."/>
            <person name="Armitage A.D."/>
            <person name="Sobczyk M.K."/>
            <person name="Bates H.J."/>
            <person name="Dunwell J.M."/>
            <person name="Nellist C.F."/>
            <person name="Harrison R.J."/>
        </authorList>
    </citation>
    <scope>NUCLEOTIDE SEQUENCE [LARGE SCALE GENOMIC DNA]</scope>
    <source>
        <strain evidence="3 4">A4</strain>
        <strain evidence="2 5">ONT-3</strain>
    </source>
</reference>
<proteinExistence type="predicted"/>
<sequence>MALDARVHPVVPVNPPRILVTLGVFERVFRAVRRYWNDIQVGHRGRYSVERLLAFQEYYQRTSRGRAFLVCFLALQPPFVVAILVELIPLKPPDLGWKANRFGFDCTRPHCQSLSEASTK</sequence>
<evidence type="ECO:0000256" key="1">
    <source>
        <dbReference type="SAM" id="Phobius"/>
    </source>
</evidence>
<organism evidence="3 4">
    <name type="scientific">Phytophthora fragariae</name>
    <dbReference type="NCBI Taxonomy" id="53985"/>
    <lineage>
        <taxon>Eukaryota</taxon>
        <taxon>Sar</taxon>
        <taxon>Stramenopiles</taxon>
        <taxon>Oomycota</taxon>
        <taxon>Peronosporomycetes</taxon>
        <taxon>Peronosporales</taxon>
        <taxon>Peronosporaceae</taxon>
        <taxon>Phytophthora</taxon>
    </lineage>
</organism>
<protein>
    <submittedName>
        <fullName evidence="3">Uncharacterized protein</fullName>
    </submittedName>
</protein>
<dbReference type="Proteomes" id="UP000437068">
    <property type="component" value="Unassembled WGS sequence"/>
</dbReference>
<evidence type="ECO:0000313" key="2">
    <source>
        <dbReference type="EMBL" id="KAE9077040.1"/>
    </source>
</evidence>
<dbReference type="Proteomes" id="UP000488956">
    <property type="component" value="Unassembled WGS sequence"/>
</dbReference>
<evidence type="ECO:0000313" key="4">
    <source>
        <dbReference type="Proteomes" id="UP000437068"/>
    </source>
</evidence>
<feature type="transmembrane region" description="Helical" evidence="1">
    <location>
        <begin position="67"/>
        <end position="88"/>
    </location>
</feature>
<gene>
    <name evidence="3" type="ORF">PF001_g22859</name>
    <name evidence="2" type="ORF">PF010_g23662</name>
</gene>
<name>A0A6A4C0N6_9STRA</name>
<comment type="caution">
    <text evidence="3">The sequence shown here is derived from an EMBL/GenBank/DDBJ whole genome shotgun (WGS) entry which is preliminary data.</text>
</comment>